<sequence>MDLQNTLAVQMSQTGHLKSQLESVNQVLFNSEREIQRLRKAIADHCVAERGPEEMVRTQKADMLKKEVGKLNEVIEGKELVLHSCKEQKVVLNSKMKELQLRLQ</sequence>
<dbReference type="PANTHER" id="PTHR34462">
    <property type="entry name" value="OS05G0587400 PROTEIN"/>
    <property type="match status" value="1"/>
</dbReference>
<comment type="caution">
    <text evidence="1">The sequence shown here is derived from an EMBL/GenBank/DDBJ whole genome shotgun (WGS) entry which is preliminary data.</text>
</comment>
<gene>
    <name evidence="1" type="ORF">J5N97_029520</name>
</gene>
<proteinExistence type="predicted"/>
<reference evidence="1" key="1">
    <citation type="submission" date="2021-03" db="EMBL/GenBank/DDBJ databases">
        <authorList>
            <person name="Li Z."/>
            <person name="Yang C."/>
        </authorList>
    </citation>
    <scope>NUCLEOTIDE SEQUENCE</scope>
    <source>
        <strain evidence="1">Dzin_1.0</strain>
        <tissue evidence="1">Leaf</tissue>
    </source>
</reference>
<reference evidence="1" key="2">
    <citation type="journal article" date="2022" name="Hortic Res">
        <title>The genome of Dioscorea zingiberensis sheds light on the biosynthesis, origin and evolution of the medicinally important diosgenin saponins.</title>
        <authorList>
            <person name="Li Y."/>
            <person name="Tan C."/>
            <person name="Li Z."/>
            <person name="Guo J."/>
            <person name="Li S."/>
            <person name="Chen X."/>
            <person name="Wang C."/>
            <person name="Dai X."/>
            <person name="Yang H."/>
            <person name="Song W."/>
            <person name="Hou L."/>
            <person name="Xu J."/>
            <person name="Tong Z."/>
            <person name="Xu A."/>
            <person name="Yuan X."/>
            <person name="Wang W."/>
            <person name="Yang Q."/>
            <person name="Chen L."/>
            <person name="Sun Z."/>
            <person name="Wang K."/>
            <person name="Pan B."/>
            <person name="Chen J."/>
            <person name="Bao Y."/>
            <person name="Liu F."/>
            <person name="Qi X."/>
            <person name="Gang D.R."/>
            <person name="Wen J."/>
            <person name="Li J."/>
        </authorList>
    </citation>
    <scope>NUCLEOTIDE SEQUENCE</scope>
    <source>
        <strain evidence="1">Dzin_1.0</strain>
    </source>
</reference>
<dbReference type="EMBL" id="JAGGNH010000009">
    <property type="protein sequence ID" value="KAJ0964398.1"/>
    <property type="molecule type" value="Genomic_DNA"/>
</dbReference>
<protein>
    <submittedName>
        <fullName evidence="1">Uncharacterized protein</fullName>
    </submittedName>
</protein>
<organism evidence="1 2">
    <name type="scientific">Dioscorea zingiberensis</name>
    <dbReference type="NCBI Taxonomy" id="325984"/>
    <lineage>
        <taxon>Eukaryota</taxon>
        <taxon>Viridiplantae</taxon>
        <taxon>Streptophyta</taxon>
        <taxon>Embryophyta</taxon>
        <taxon>Tracheophyta</taxon>
        <taxon>Spermatophyta</taxon>
        <taxon>Magnoliopsida</taxon>
        <taxon>Liliopsida</taxon>
        <taxon>Dioscoreales</taxon>
        <taxon>Dioscoreaceae</taxon>
        <taxon>Dioscorea</taxon>
    </lineage>
</organism>
<name>A0A9D5H5W8_9LILI</name>
<dbReference type="PANTHER" id="PTHR34462:SF1">
    <property type="entry name" value="OS05G0587400 PROTEIN"/>
    <property type="match status" value="1"/>
</dbReference>
<evidence type="ECO:0000313" key="2">
    <source>
        <dbReference type="Proteomes" id="UP001085076"/>
    </source>
</evidence>
<accession>A0A9D5H5W8</accession>
<dbReference type="Proteomes" id="UP001085076">
    <property type="component" value="Miscellaneous, Linkage group lg09"/>
</dbReference>
<evidence type="ECO:0000313" key="1">
    <source>
        <dbReference type="EMBL" id="KAJ0964398.1"/>
    </source>
</evidence>
<dbReference type="OrthoDB" id="1883104at2759"/>
<keyword evidence="2" id="KW-1185">Reference proteome</keyword>
<dbReference type="AlphaFoldDB" id="A0A9D5H5W8"/>